<reference evidence="2 3" key="1">
    <citation type="submission" date="2019-02" db="EMBL/GenBank/DDBJ databases">
        <title>Deep-cultivation of Planctomycetes and their phenomic and genomic characterization uncovers novel biology.</title>
        <authorList>
            <person name="Wiegand S."/>
            <person name="Jogler M."/>
            <person name="Boedeker C."/>
            <person name="Pinto D."/>
            <person name="Vollmers J."/>
            <person name="Rivas-Marin E."/>
            <person name="Kohn T."/>
            <person name="Peeters S.H."/>
            <person name="Heuer A."/>
            <person name="Rast P."/>
            <person name="Oberbeckmann S."/>
            <person name="Bunk B."/>
            <person name="Jeske O."/>
            <person name="Meyerdierks A."/>
            <person name="Storesund J.E."/>
            <person name="Kallscheuer N."/>
            <person name="Luecker S."/>
            <person name="Lage O.M."/>
            <person name="Pohl T."/>
            <person name="Merkel B.J."/>
            <person name="Hornburger P."/>
            <person name="Mueller R.-W."/>
            <person name="Bruemmer F."/>
            <person name="Labrenz M."/>
            <person name="Spormann A.M."/>
            <person name="Op den Camp H."/>
            <person name="Overmann J."/>
            <person name="Amann R."/>
            <person name="Jetten M.S.M."/>
            <person name="Mascher T."/>
            <person name="Medema M.H."/>
            <person name="Devos D.P."/>
            <person name="Kaster A.-K."/>
            <person name="Ovreas L."/>
            <person name="Rohde M."/>
            <person name="Galperin M.Y."/>
            <person name="Jogler C."/>
        </authorList>
    </citation>
    <scope>NUCLEOTIDE SEQUENCE [LARGE SCALE GENOMIC DNA]</scope>
    <source>
        <strain evidence="2 3">V22</strain>
    </source>
</reference>
<dbReference type="Proteomes" id="UP000319976">
    <property type="component" value="Chromosome"/>
</dbReference>
<keyword evidence="3" id="KW-1185">Reference proteome</keyword>
<dbReference type="CDD" id="cd06661">
    <property type="entry name" value="GGCT_like"/>
    <property type="match status" value="1"/>
</dbReference>
<dbReference type="SUPFAM" id="SSF110857">
    <property type="entry name" value="Gamma-glutamyl cyclotransferase-like"/>
    <property type="match status" value="1"/>
</dbReference>
<dbReference type="Gene3D" id="3.10.490.10">
    <property type="entry name" value="Gamma-glutamyl cyclotransferase-like"/>
    <property type="match status" value="1"/>
</dbReference>
<evidence type="ECO:0000313" key="2">
    <source>
        <dbReference type="EMBL" id="QDT64430.1"/>
    </source>
</evidence>
<keyword evidence="2" id="KW-0808">Transferase</keyword>
<dbReference type="InterPro" id="IPR013024">
    <property type="entry name" value="GGCT-like"/>
</dbReference>
<evidence type="ECO:0000259" key="1">
    <source>
        <dbReference type="Pfam" id="PF06094"/>
    </source>
</evidence>
<dbReference type="EMBL" id="CP036316">
    <property type="protein sequence ID" value="QDT64430.1"/>
    <property type="molecule type" value="Genomic_DNA"/>
</dbReference>
<gene>
    <name evidence="2" type="primary">btrG</name>
    <name evidence="2" type="ORF">V22_16640</name>
</gene>
<name>A0A517T7V0_9PLAN</name>
<dbReference type="Pfam" id="PF06094">
    <property type="entry name" value="GGACT"/>
    <property type="match status" value="1"/>
</dbReference>
<dbReference type="GO" id="GO:0016829">
    <property type="term" value="F:lyase activity"/>
    <property type="evidence" value="ECO:0007669"/>
    <property type="project" value="UniProtKB-KW"/>
</dbReference>
<evidence type="ECO:0000313" key="3">
    <source>
        <dbReference type="Proteomes" id="UP000319976"/>
    </source>
</evidence>
<dbReference type="InterPro" id="IPR009288">
    <property type="entry name" value="AIG2-like_dom"/>
</dbReference>
<keyword evidence="2" id="KW-0456">Lyase</keyword>
<dbReference type="InterPro" id="IPR036568">
    <property type="entry name" value="GGCT-like_sf"/>
</dbReference>
<sequence>MFMNKRLPLFVFGTLRRGEVNHHYLAGRYERMIPATLAEYAVVDELMIDRVPGEKVSGELYFLRTDIYDDTMRHCDDLEEIPPGEIKGEWYERREVVVDTAEGEVTAWAYVAPD</sequence>
<dbReference type="AlphaFoldDB" id="A0A517T7V0"/>
<organism evidence="2 3">
    <name type="scientific">Calycomorphotria hydatis</name>
    <dbReference type="NCBI Taxonomy" id="2528027"/>
    <lineage>
        <taxon>Bacteria</taxon>
        <taxon>Pseudomonadati</taxon>
        <taxon>Planctomycetota</taxon>
        <taxon>Planctomycetia</taxon>
        <taxon>Planctomycetales</taxon>
        <taxon>Planctomycetaceae</taxon>
        <taxon>Calycomorphotria</taxon>
    </lineage>
</organism>
<dbReference type="GO" id="GO:0016740">
    <property type="term" value="F:transferase activity"/>
    <property type="evidence" value="ECO:0007669"/>
    <property type="project" value="UniProtKB-KW"/>
</dbReference>
<proteinExistence type="predicted"/>
<feature type="domain" description="Gamma-glutamylcyclotransferase AIG2-like" evidence="1">
    <location>
        <begin position="9"/>
        <end position="113"/>
    </location>
</feature>
<accession>A0A517T7V0</accession>
<dbReference type="EC" id="4.3.2.6" evidence="2"/>
<dbReference type="KEGG" id="chya:V22_16640"/>
<dbReference type="OrthoDB" id="8538589at2"/>
<protein>
    <submittedName>
        <fullName evidence="2">Gamma-L-glutamyl-butirosin B gamma-glutamyl cyclotransferase</fullName>
        <ecNumber evidence="2">4.3.2.6</ecNumber>
    </submittedName>
</protein>